<dbReference type="CDD" id="cd11072">
    <property type="entry name" value="CYP71-like"/>
    <property type="match status" value="1"/>
</dbReference>
<dbReference type="PROSITE" id="PS00086">
    <property type="entry name" value="CYTOCHROME_P450"/>
    <property type="match status" value="1"/>
</dbReference>
<evidence type="ECO:0000313" key="7">
    <source>
        <dbReference type="EMBL" id="KAK9757224.1"/>
    </source>
</evidence>
<dbReference type="PRINTS" id="PR00385">
    <property type="entry name" value="P450"/>
</dbReference>
<dbReference type="Pfam" id="PF00067">
    <property type="entry name" value="p450"/>
    <property type="match status" value="1"/>
</dbReference>
<dbReference type="AlphaFoldDB" id="A0AAW1N7Q7"/>
<organism evidence="7 8">
    <name type="scientific">Saponaria officinalis</name>
    <name type="common">Common soapwort</name>
    <name type="synonym">Lychnis saponaria</name>
    <dbReference type="NCBI Taxonomy" id="3572"/>
    <lineage>
        <taxon>Eukaryota</taxon>
        <taxon>Viridiplantae</taxon>
        <taxon>Streptophyta</taxon>
        <taxon>Embryophyta</taxon>
        <taxon>Tracheophyta</taxon>
        <taxon>Spermatophyta</taxon>
        <taxon>Magnoliopsida</taxon>
        <taxon>eudicotyledons</taxon>
        <taxon>Gunneridae</taxon>
        <taxon>Pentapetalae</taxon>
        <taxon>Caryophyllales</taxon>
        <taxon>Caryophyllaceae</taxon>
        <taxon>Caryophylleae</taxon>
        <taxon>Saponaria</taxon>
    </lineage>
</organism>
<proteinExistence type="inferred from homology"/>
<name>A0AAW1N7Q7_SAPOF</name>
<feature type="transmembrane region" description="Helical" evidence="6">
    <location>
        <begin position="16"/>
        <end position="35"/>
    </location>
</feature>
<evidence type="ECO:0008006" key="9">
    <source>
        <dbReference type="Google" id="ProtNLM"/>
    </source>
</evidence>
<dbReference type="GO" id="GO:0016705">
    <property type="term" value="F:oxidoreductase activity, acting on paired donors, with incorporation or reduction of molecular oxygen"/>
    <property type="evidence" value="ECO:0007669"/>
    <property type="project" value="InterPro"/>
</dbReference>
<dbReference type="GO" id="GO:0005506">
    <property type="term" value="F:iron ion binding"/>
    <property type="evidence" value="ECO:0007669"/>
    <property type="project" value="InterPro"/>
</dbReference>
<dbReference type="InterPro" id="IPR017972">
    <property type="entry name" value="Cyt_P450_CS"/>
</dbReference>
<keyword evidence="5" id="KW-0503">Monooxygenase</keyword>
<dbReference type="SUPFAM" id="SSF48264">
    <property type="entry name" value="Cytochrome P450"/>
    <property type="match status" value="1"/>
</dbReference>
<dbReference type="PRINTS" id="PR00463">
    <property type="entry name" value="EP450I"/>
</dbReference>
<comment type="caution">
    <text evidence="7">The sequence shown here is derived from an EMBL/GenBank/DDBJ whole genome shotgun (WGS) entry which is preliminary data.</text>
</comment>
<evidence type="ECO:0000256" key="4">
    <source>
        <dbReference type="PIRSR" id="PIRSR602401-1"/>
    </source>
</evidence>
<reference evidence="7" key="1">
    <citation type="submission" date="2024-03" db="EMBL/GenBank/DDBJ databases">
        <title>WGS assembly of Saponaria officinalis var. Norfolk2.</title>
        <authorList>
            <person name="Jenkins J."/>
            <person name="Shu S."/>
            <person name="Grimwood J."/>
            <person name="Barry K."/>
            <person name="Goodstein D."/>
            <person name="Schmutz J."/>
            <person name="Leebens-Mack J."/>
            <person name="Osbourn A."/>
        </authorList>
    </citation>
    <scope>NUCLEOTIDE SEQUENCE [LARGE SCALE GENOMIC DNA]</scope>
    <source>
        <strain evidence="7">JIC</strain>
    </source>
</reference>
<dbReference type="InterPro" id="IPR001128">
    <property type="entry name" value="Cyt_P450"/>
</dbReference>
<dbReference type="PANTHER" id="PTHR47955:SF15">
    <property type="entry name" value="CYTOCHROME P450 71A2-LIKE"/>
    <property type="match status" value="1"/>
</dbReference>
<sequence>MFTIVQNFLHKFSSQLHLTLPFIIFSIFLYKWLFYTKKTTPPSPPKLPILGNLHQLGRHPHHSLKTLSDRYGSLMLIHLGQKPTLIVSSSHMAKLIMKTHDSICSNRPKSRVFDKLIYDSRDVASAPYGEYWRQMKSVFVLHLSSVKMVNSFRVIREEEVSYLVKKIKQNVLSEINLSELFMRLTNDVVCRAAFGRKYSGNNRNSMDFINVLHEFVELLGTFDVSDFIPWMSWVNRVSGFNRKMDNVAEKFDMILEEIVSEHIKNIGNYKEGENLTKDFVDVLLEVQRESSSGFHIGRDSIKALILDAFAAGTDTTYTVLEWTMTELLRHPRVMKQLQEEIRGITKHQDDISEDDLHKMYYLKAVIKETLRLHPPVPLLLPHESIKQFEINGYQIAPKTQIIINASAIQRDPEIWDEPKEFKPERFFNCSIDYKGHDFELIPFGGGRRVCPGILFAMVINELVVAKLVNEFNWSLPNEVRVESLDMSESTGLTMHRKTPLLVVATPRM</sequence>
<keyword evidence="8" id="KW-1185">Reference proteome</keyword>
<accession>A0AAW1N7Q7</accession>
<evidence type="ECO:0000256" key="3">
    <source>
        <dbReference type="ARBA" id="ARBA00023004"/>
    </source>
</evidence>
<feature type="binding site" description="axial binding residue" evidence="4">
    <location>
        <position position="450"/>
    </location>
    <ligand>
        <name>heme</name>
        <dbReference type="ChEBI" id="CHEBI:30413"/>
    </ligand>
    <ligandPart>
        <name>Fe</name>
        <dbReference type="ChEBI" id="CHEBI:18248"/>
    </ligandPart>
</feature>
<comment type="similarity">
    <text evidence="1 5">Belongs to the cytochrome P450 family.</text>
</comment>
<keyword evidence="4 5" id="KW-0349">Heme</keyword>
<dbReference type="FunFam" id="1.10.630.10:FF:000011">
    <property type="entry name" value="Cytochrome P450 83B1"/>
    <property type="match status" value="1"/>
</dbReference>
<keyword evidence="3 4" id="KW-0408">Iron</keyword>
<dbReference type="GO" id="GO:0020037">
    <property type="term" value="F:heme binding"/>
    <property type="evidence" value="ECO:0007669"/>
    <property type="project" value="InterPro"/>
</dbReference>
<evidence type="ECO:0000256" key="2">
    <source>
        <dbReference type="ARBA" id="ARBA00022723"/>
    </source>
</evidence>
<dbReference type="Proteomes" id="UP001443914">
    <property type="component" value="Unassembled WGS sequence"/>
</dbReference>
<keyword evidence="6" id="KW-0472">Membrane</keyword>
<dbReference type="InterPro" id="IPR002401">
    <property type="entry name" value="Cyt_P450_E_grp-I"/>
</dbReference>
<dbReference type="GO" id="GO:0004497">
    <property type="term" value="F:monooxygenase activity"/>
    <property type="evidence" value="ECO:0007669"/>
    <property type="project" value="UniProtKB-KW"/>
</dbReference>
<keyword evidence="5" id="KW-0560">Oxidoreductase</keyword>
<keyword evidence="2 4" id="KW-0479">Metal-binding</keyword>
<keyword evidence="6" id="KW-0812">Transmembrane</keyword>
<comment type="cofactor">
    <cofactor evidence="4">
        <name>heme</name>
        <dbReference type="ChEBI" id="CHEBI:30413"/>
    </cofactor>
</comment>
<evidence type="ECO:0000313" key="8">
    <source>
        <dbReference type="Proteomes" id="UP001443914"/>
    </source>
</evidence>
<dbReference type="PANTHER" id="PTHR47955">
    <property type="entry name" value="CYTOCHROME P450 FAMILY 71 PROTEIN"/>
    <property type="match status" value="1"/>
</dbReference>
<evidence type="ECO:0000256" key="6">
    <source>
        <dbReference type="SAM" id="Phobius"/>
    </source>
</evidence>
<dbReference type="EMBL" id="JBDFQZ010000001">
    <property type="protein sequence ID" value="KAK9757224.1"/>
    <property type="molecule type" value="Genomic_DNA"/>
</dbReference>
<evidence type="ECO:0000256" key="5">
    <source>
        <dbReference type="RuleBase" id="RU000461"/>
    </source>
</evidence>
<gene>
    <name evidence="7" type="ORF">RND81_01G149500</name>
</gene>
<dbReference type="Gene3D" id="1.10.630.10">
    <property type="entry name" value="Cytochrome P450"/>
    <property type="match status" value="1"/>
</dbReference>
<dbReference type="InterPro" id="IPR036396">
    <property type="entry name" value="Cyt_P450_sf"/>
</dbReference>
<protein>
    <recommendedName>
        <fullName evidence="9">Cytochrome P450</fullName>
    </recommendedName>
</protein>
<keyword evidence="6" id="KW-1133">Transmembrane helix</keyword>
<evidence type="ECO:0000256" key="1">
    <source>
        <dbReference type="ARBA" id="ARBA00010617"/>
    </source>
</evidence>